<sequence length="68" mass="7826">MGLAIFVDASTLKTKRALPVPRYWSRHGGQFKYLVKYPEELFMVDKYYDVEKEMFGDVGVDSEEDGGD</sequence>
<name>A0A2N9FLF0_FAGSY</name>
<dbReference type="AlphaFoldDB" id="A0A2N9FLF0"/>
<protein>
    <submittedName>
        <fullName evidence="1">Uncharacterized protein</fullName>
    </submittedName>
</protein>
<proteinExistence type="predicted"/>
<gene>
    <name evidence="1" type="ORF">FSB_LOCUS15910</name>
</gene>
<evidence type="ECO:0000313" key="1">
    <source>
        <dbReference type="EMBL" id="SPC88028.1"/>
    </source>
</evidence>
<organism evidence="1">
    <name type="scientific">Fagus sylvatica</name>
    <name type="common">Beechnut</name>
    <dbReference type="NCBI Taxonomy" id="28930"/>
    <lineage>
        <taxon>Eukaryota</taxon>
        <taxon>Viridiplantae</taxon>
        <taxon>Streptophyta</taxon>
        <taxon>Embryophyta</taxon>
        <taxon>Tracheophyta</taxon>
        <taxon>Spermatophyta</taxon>
        <taxon>Magnoliopsida</taxon>
        <taxon>eudicotyledons</taxon>
        <taxon>Gunneridae</taxon>
        <taxon>Pentapetalae</taxon>
        <taxon>rosids</taxon>
        <taxon>fabids</taxon>
        <taxon>Fagales</taxon>
        <taxon>Fagaceae</taxon>
        <taxon>Fagus</taxon>
    </lineage>
</organism>
<accession>A0A2N9FLF0</accession>
<reference evidence="1" key="1">
    <citation type="submission" date="2018-02" db="EMBL/GenBank/DDBJ databases">
        <authorList>
            <person name="Cohen D.B."/>
            <person name="Kent A.D."/>
        </authorList>
    </citation>
    <scope>NUCLEOTIDE SEQUENCE</scope>
</reference>
<dbReference type="EMBL" id="OIVN01000967">
    <property type="protein sequence ID" value="SPC88028.1"/>
    <property type="molecule type" value="Genomic_DNA"/>
</dbReference>